<dbReference type="SMART" id="SM00849">
    <property type="entry name" value="Lactamase_B"/>
    <property type="match status" value="1"/>
</dbReference>
<dbReference type="SUPFAM" id="SSF56281">
    <property type="entry name" value="Metallo-hydrolase/oxidoreductase"/>
    <property type="match status" value="1"/>
</dbReference>
<dbReference type="PANTHER" id="PTHR42951">
    <property type="entry name" value="METALLO-BETA-LACTAMASE DOMAIN-CONTAINING"/>
    <property type="match status" value="1"/>
</dbReference>
<gene>
    <name evidence="3" type="ORF">E2K98_17830</name>
    <name evidence="2" type="ORF">RCG21_05670</name>
</gene>
<dbReference type="Proteomes" id="UP001178888">
    <property type="component" value="Unassembled WGS sequence"/>
</dbReference>
<dbReference type="PANTHER" id="PTHR42951:SF9">
    <property type="entry name" value="METAL-DEPENDENT HYDROLASE"/>
    <property type="match status" value="1"/>
</dbReference>
<proteinExistence type="predicted"/>
<accession>A0A4V6PMD8</accession>
<dbReference type="EMBL" id="JAVGVR010000001">
    <property type="protein sequence ID" value="MDQ6595883.1"/>
    <property type="molecule type" value="Genomic_DNA"/>
</dbReference>
<evidence type="ECO:0000313" key="4">
    <source>
        <dbReference type="Proteomes" id="UP000295132"/>
    </source>
</evidence>
<reference evidence="2" key="2">
    <citation type="submission" date="2023-08" db="EMBL/GenBank/DDBJ databases">
        <title>Nitrogen cycling bacteria in agricultural field soils.</title>
        <authorList>
            <person name="Jang J."/>
        </authorList>
    </citation>
    <scope>NUCLEOTIDE SEQUENCE</scope>
    <source>
        <strain evidence="2">PS3-36</strain>
    </source>
</reference>
<dbReference type="Proteomes" id="UP000295132">
    <property type="component" value="Unassembled WGS sequence"/>
</dbReference>
<evidence type="ECO:0000313" key="3">
    <source>
        <dbReference type="EMBL" id="TDK59786.1"/>
    </source>
</evidence>
<keyword evidence="3" id="KW-0378">Hydrolase</keyword>
<evidence type="ECO:0000259" key="1">
    <source>
        <dbReference type="SMART" id="SM00849"/>
    </source>
</evidence>
<dbReference type="Gene3D" id="3.60.15.10">
    <property type="entry name" value="Ribonuclease Z/Hydroxyacylglutathione hydrolase-like"/>
    <property type="match status" value="1"/>
</dbReference>
<name>A0A4V6PMD8_9BACI</name>
<dbReference type="EMBL" id="SMYO01000008">
    <property type="protein sequence ID" value="TDK59786.1"/>
    <property type="molecule type" value="Genomic_DNA"/>
</dbReference>
<dbReference type="GO" id="GO:0016787">
    <property type="term" value="F:hydrolase activity"/>
    <property type="evidence" value="ECO:0007669"/>
    <property type="project" value="UniProtKB-KW"/>
</dbReference>
<organism evidence="3 4">
    <name type="scientific">Bacillus salipaludis</name>
    <dbReference type="NCBI Taxonomy" id="2547811"/>
    <lineage>
        <taxon>Bacteria</taxon>
        <taxon>Bacillati</taxon>
        <taxon>Bacillota</taxon>
        <taxon>Bacilli</taxon>
        <taxon>Bacillales</taxon>
        <taxon>Bacillaceae</taxon>
        <taxon>Bacillus</taxon>
    </lineage>
</organism>
<evidence type="ECO:0000313" key="2">
    <source>
        <dbReference type="EMBL" id="MDQ6595883.1"/>
    </source>
</evidence>
<evidence type="ECO:0000313" key="5">
    <source>
        <dbReference type="Proteomes" id="UP001178888"/>
    </source>
</evidence>
<protein>
    <submittedName>
        <fullName evidence="3">MBL fold metallo-hydrolase</fullName>
    </submittedName>
</protein>
<reference evidence="3 4" key="1">
    <citation type="submission" date="2019-03" db="EMBL/GenBank/DDBJ databases">
        <title>Bacillus niacini sp. nov. a Nicotinate-Metabolizing Mesophile Isolated from Soil.</title>
        <authorList>
            <person name="Zhang G."/>
        </authorList>
    </citation>
    <scope>NUCLEOTIDE SEQUENCE [LARGE SCALE GENOMIC DNA]</scope>
    <source>
        <strain evidence="3 4">WN066</strain>
    </source>
</reference>
<keyword evidence="5" id="KW-1185">Reference proteome</keyword>
<feature type="domain" description="Metallo-beta-lactamase" evidence="1">
    <location>
        <begin position="20"/>
        <end position="212"/>
    </location>
</feature>
<comment type="caution">
    <text evidence="3">The sequence shown here is derived from an EMBL/GenBank/DDBJ whole genome shotgun (WGS) entry which is preliminary data.</text>
</comment>
<dbReference type="RefSeq" id="WP_133336462.1">
    <property type="nucleotide sequence ID" value="NZ_JAVGVR010000001.1"/>
</dbReference>
<dbReference type="AlphaFoldDB" id="A0A4V6PMD8"/>
<dbReference type="Pfam" id="PF00753">
    <property type="entry name" value="Lactamase_B"/>
    <property type="match status" value="1"/>
</dbReference>
<dbReference type="InterPro" id="IPR050855">
    <property type="entry name" value="NDM-1-like"/>
</dbReference>
<dbReference type="InterPro" id="IPR036866">
    <property type="entry name" value="RibonucZ/Hydroxyglut_hydro"/>
</dbReference>
<dbReference type="CDD" id="cd07721">
    <property type="entry name" value="yflN-like_MBL-fold"/>
    <property type="match status" value="1"/>
</dbReference>
<dbReference type="InterPro" id="IPR001279">
    <property type="entry name" value="Metallo-B-lactamas"/>
</dbReference>
<sequence>MRMIKNGFLYQVTFMAKVFPVNCYLVEEEEGLTLVDAALSFSAKGILQAANRIGKPITKIVLTHAHEDHVGALDLIKAEFPDVPVYISIRDHRLMNGDRSLDQHEDPTPIKGGVPKRLQTRANVLLNDGDQVGSLTAIPSPGHTPGSMSFLDKRTNALIAGDAFQTRGGIAVAGDINPWFPFPAFGTWSKPTALASAKKLAGFRPALLAVGHGELIENPVEAMEQAIENFERKVRKGA</sequence>